<keyword evidence="1" id="KW-0472">Membrane</keyword>
<dbReference type="EMBL" id="CXST01000001">
    <property type="protein sequence ID" value="CTQ42561.1"/>
    <property type="molecule type" value="Genomic_DNA"/>
</dbReference>
<evidence type="ECO:0000256" key="1">
    <source>
        <dbReference type="SAM" id="Phobius"/>
    </source>
</evidence>
<proteinExistence type="predicted"/>
<dbReference type="Proteomes" id="UP000048926">
    <property type="component" value="Unassembled WGS sequence"/>
</dbReference>
<keyword evidence="1" id="KW-1133">Transmembrane helix</keyword>
<dbReference type="STRING" id="187304.B0E33_25180"/>
<dbReference type="PANTHER" id="PTHR37290">
    <property type="entry name" value="INNER MEMBRANE PROTEIN YIAA-RELATED"/>
    <property type="match status" value="1"/>
</dbReference>
<dbReference type="InterPro" id="IPR008024">
    <property type="entry name" value="YiaAB"/>
</dbReference>
<evidence type="ECO:0000259" key="2">
    <source>
        <dbReference type="Pfam" id="PF05360"/>
    </source>
</evidence>
<evidence type="ECO:0000313" key="4">
    <source>
        <dbReference type="Proteomes" id="UP000048926"/>
    </source>
</evidence>
<feature type="domain" description="YiaAB two helix" evidence="2">
    <location>
        <begin position="12"/>
        <end position="64"/>
    </location>
</feature>
<keyword evidence="4" id="KW-1185">Reference proteome</keyword>
<dbReference type="InterPro" id="IPR038972">
    <property type="entry name" value="YiaA-like"/>
</dbReference>
<organism evidence="3 4">
    <name type="scientific">Roseibium aggregatum</name>
    <dbReference type="NCBI Taxonomy" id="187304"/>
    <lineage>
        <taxon>Bacteria</taxon>
        <taxon>Pseudomonadati</taxon>
        <taxon>Pseudomonadota</taxon>
        <taxon>Alphaproteobacteria</taxon>
        <taxon>Hyphomicrobiales</taxon>
        <taxon>Stappiaceae</taxon>
        <taxon>Roseibium</taxon>
    </lineage>
</organism>
<protein>
    <submittedName>
        <fullName evidence="3">Putative membrane protein</fullName>
    </submittedName>
</protein>
<dbReference type="PANTHER" id="PTHR37290:SF1">
    <property type="entry name" value="INNER MEMBRANE PROTEIN YIAA"/>
    <property type="match status" value="1"/>
</dbReference>
<dbReference type="Pfam" id="PF05360">
    <property type="entry name" value="YiaAB"/>
    <property type="match status" value="1"/>
</dbReference>
<keyword evidence="1" id="KW-0812">Transmembrane</keyword>
<dbReference type="OrthoDB" id="163792at2"/>
<dbReference type="KEGG" id="lagg:B0E33_25180"/>
<sequence>MQEPTVKHSNNWTIFTAGSFAVAAIMMALGIWNLEASFSAKGFYAMAAIMLVHTAVTLTKTMRDREEANKFHNRLEDAKTEKLLMDISKPEQV</sequence>
<evidence type="ECO:0000313" key="3">
    <source>
        <dbReference type="EMBL" id="CTQ42561.1"/>
    </source>
</evidence>
<reference evidence="4" key="1">
    <citation type="submission" date="2015-07" db="EMBL/GenBank/DDBJ databases">
        <authorList>
            <person name="Rodrigo-Torres Lidia"/>
            <person name="Arahal R.David."/>
        </authorList>
    </citation>
    <scope>NUCLEOTIDE SEQUENCE [LARGE SCALE GENOMIC DNA]</scope>
    <source>
        <strain evidence="4">CECT 4801</strain>
    </source>
</reference>
<name>A0A0M6XXI6_9HYPH</name>
<feature type="transmembrane region" description="Helical" evidence="1">
    <location>
        <begin position="38"/>
        <end position="58"/>
    </location>
</feature>
<dbReference type="GO" id="GO:0005886">
    <property type="term" value="C:plasma membrane"/>
    <property type="evidence" value="ECO:0007669"/>
    <property type="project" value="TreeGrafter"/>
</dbReference>
<dbReference type="GO" id="GO:0006974">
    <property type="term" value="P:DNA damage response"/>
    <property type="evidence" value="ECO:0007669"/>
    <property type="project" value="TreeGrafter"/>
</dbReference>
<dbReference type="AlphaFoldDB" id="A0A0M6XXI6"/>
<gene>
    <name evidence="3" type="ORF">LAL4801_00992</name>
</gene>
<feature type="transmembrane region" description="Helical" evidence="1">
    <location>
        <begin position="12"/>
        <end position="32"/>
    </location>
</feature>
<accession>A0A0M6XXI6</accession>
<dbReference type="RefSeq" id="WP_022998340.1">
    <property type="nucleotide sequence ID" value="NZ_CP045622.1"/>
</dbReference>